<protein>
    <submittedName>
        <fullName evidence="13">RNA-binding domain-containing protein</fullName>
    </submittedName>
</protein>
<dbReference type="RefSeq" id="XP_025600170.1">
    <property type="nucleotide sequence ID" value="XM_025741865.1"/>
</dbReference>
<evidence type="ECO:0000256" key="2">
    <source>
        <dbReference type="ARBA" id="ARBA00007243"/>
    </source>
</evidence>
<keyword evidence="7" id="KW-0508">mRNA splicing</keyword>
<dbReference type="GO" id="GO:0005681">
    <property type="term" value="C:spliceosomal complex"/>
    <property type="evidence" value="ECO:0007669"/>
    <property type="project" value="UniProtKB-KW"/>
</dbReference>
<evidence type="ECO:0000256" key="8">
    <source>
        <dbReference type="ARBA" id="ARBA00023242"/>
    </source>
</evidence>
<dbReference type="GO" id="GO:0008380">
    <property type="term" value="P:RNA splicing"/>
    <property type="evidence" value="ECO:0007669"/>
    <property type="project" value="UniProtKB-KW"/>
</dbReference>
<keyword evidence="4" id="KW-0747">Spliceosome</keyword>
<dbReference type="PANTHER" id="PTHR10501">
    <property type="entry name" value="U1 SMALL NUCLEAR RIBONUCLEOPROTEIN A/U2 SMALL NUCLEAR RIBONUCLEOPROTEIN B"/>
    <property type="match status" value="1"/>
</dbReference>
<dbReference type="InterPro" id="IPR012677">
    <property type="entry name" value="Nucleotide-bd_a/b_plait_sf"/>
</dbReference>
<evidence type="ECO:0000259" key="12">
    <source>
        <dbReference type="PROSITE" id="PS50102"/>
    </source>
</evidence>
<dbReference type="FunFam" id="3.30.70.330:FF:000039">
    <property type="entry name" value="U1 small nuclear ribonucleoprotein A"/>
    <property type="match status" value="1"/>
</dbReference>
<dbReference type="InterPro" id="IPR000504">
    <property type="entry name" value="RRM_dom"/>
</dbReference>
<dbReference type="STRING" id="58919.A0A316ZEE9"/>
<evidence type="ECO:0000256" key="7">
    <source>
        <dbReference type="ARBA" id="ARBA00023187"/>
    </source>
</evidence>
<comment type="similarity">
    <text evidence="2">Belongs to the RRM U1 A/B'' family.</text>
</comment>
<feature type="region of interest" description="Disordered" evidence="11">
    <location>
        <begin position="122"/>
        <end position="204"/>
    </location>
</feature>
<evidence type="ECO:0000256" key="3">
    <source>
        <dbReference type="ARBA" id="ARBA00022664"/>
    </source>
</evidence>
<comment type="subcellular location">
    <subcellularLocation>
        <location evidence="1">Nucleus</location>
    </subcellularLocation>
</comment>
<evidence type="ECO:0000256" key="9">
    <source>
        <dbReference type="ARBA" id="ARBA00023274"/>
    </source>
</evidence>
<dbReference type="Pfam" id="PF00076">
    <property type="entry name" value="RRM_1"/>
    <property type="match status" value="2"/>
</dbReference>
<keyword evidence="14" id="KW-1185">Reference proteome</keyword>
<keyword evidence="9" id="KW-0687">Ribonucleoprotein</keyword>
<dbReference type="Gene3D" id="3.30.70.330">
    <property type="match status" value="2"/>
</dbReference>
<organism evidence="13 14">
    <name type="scientific">Tilletiopsis washingtonensis</name>
    <dbReference type="NCBI Taxonomy" id="58919"/>
    <lineage>
        <taxon>Eukaryota</taxon>
        <taxon>Fungi</taxon>
        <taxon>Dikarya</taxon>
        <taxon>Basidiomycota</taxon>
        <taxon>Ustilaginomycotina</taxon>
        <taxon>Exobasidiomycetes</taxon>
        <taxon>Entylomatales</taxon>
        <taxon>Entylomatales incertae sedis</taxon>
        <taxon>Tilletiopsis</taxon>
    </lineage>
</organism>
<evidence type="ECO:0000256" key="11">
    <source>
        <dbReference type="SAM" id="MobiDB-lite"/>
    </source>
</evidence>
<feature type="domain" description="RRM" evidence="12">
    <location>
        <begin position="211"/>
        <end position="288"/>
    </location>
</feature>
<feature type="compositionally biased region" description="Acidic residues" evidence="11">
    <location>
        <begin position="164"/>
        <end position="184"/>
    </location>
</feature>
<evidence type="ECO:0000256" key="10">
    <source>
        <dbReference type="PROSITE-ProRule" id="PRU00176"/>
    </source>
</evidence>
<evidence type="ECO:0000313" key="13">
    <source>
        <dbReference type="EMBL" id="PWN99891.1"/>
    </source>
</evidence>
<dbReference type="GO" id="GO:0030532">
    <property type="term" value="C:small nuclear ribonucleoprotein complex"/>
    <property type="evidence" value="ECO:0007669"/>
    <property type="project" value="UniProtKB-ARBA"/>
</dbReference>
<evidence type="ECO:0000256" key="6">
    <source>
        <dbReference type="ARBA" id="ARBA00022884"/>
    </source>
</evidence>
<name>A0A316ZEE9_9BASI</name>
<proteinExistence type="inferred from homology"/>
<dbReference type="SUPFAM" id="SSF54928">
    <property type="entry name" value="RNA-binding domain, RBD"/>
    <property type="match status" value="1"/>
</dbReference>
<dbReference type="EMBL" id="KZ819287">
    <property type="protein sequence ID" value="PWN99891.1"/>
    <property type="molecule type" value="Genomic_DNA"/>
</dbReference>
<reference evidence="13 14" key="1">
    <citation type="journal article" date="2018" name="Mol. Biol. Evol.">
        <title>Broad Genomic Sampling Reveals a Smut Pathogenic Ancestry of the Fungal Clade Ustilaginomycotina.</title>
        <authorList>
            <person name="Kijpornyongpan T."/>
            <person name="Mondo S.J."/>
            <person name="Barry K."/>
            <person name="Sandor L."/>
            <person name="Lee J."/>
            <person name="Lipzen A."/>
            <person name="Pangilinan J."/>
            <person name="LaButti K."/>
            <person name="Hainaut M."/>
            <person name="Henrissat B."/>
            <person name="Grigoriev I.V."/>
            <person name="Spatafora J.W."/>
            <person name="Aime M.C."/>
        </authorList>
    </citation>
    <scope>NUCLEOTIDE SEQUENCE [LARGE SCALE GENOMIC DNA]</scope>
    <source>
        <strain evidence="13 14">MCA 4186</strain>
    </source>
</reference>
<evidence type="ECO:0000256" key="4">
    <source>
        <dbReference type="ARBA" id="ARBA00022728"/>
    </source>
</evidence>
<sequence length="289" mass="30105">MAAAASSTPPSPSLYVKNLDTRTKKPELARQLYVLFGAYGKVLDVVATRAAGMRGQAFVVFREQQAATAARRALDGFEFYGKALSIDYARTRSNATVIDQHGPAALYDPLLQARLAGTSAAGASKVTMSSAQGAARERKRGRDEEGAAPEEEGNESKVARTEAEAADDDDDDAEMDMSDSDSDAEPPAANGKANGSALGPPSAAAGSVPNELLFLAGLSDEVSEDALGALFGQYSGYRSVQLVPGSAARQAHAFVEFADARAAGAAREGLAGFQLSPSLKLSVEWAKRG</sequence>
<dbReference type="Proteomes" id="UP000245946">
    <property type="component" value="Unassembled WGS sequence"/>
</dbReference>
<feature type="domain" description="RRM" evidence="12">
    <location>
        <begin position="12"/>
        <end position="91"/>
    </location>
</feature>
<dbReference type="SMART" id="SM00360">
    <property type="entry name" value="RRM"/>
    <property type="match status" value="2"/>
</dbReference>
<evidence type="ECO:0000256" key="5">
    <source>
        <dbReference type="ARBA" id="ARBA00022737"/>
    </source>
</evidence>
<dbReference type="FunFam" id="3.30.70.330:FF:000029">
    <property type="entry name" value="U2 small nuclear ribonucleoprotein B"/>
    <property type="match status" value="1"/>
</dbReference>
<keyword evidence="5" id="KW-0677">Repeat</keyword>
<feature type="compositionally biased region" description="Basic and acidic residues" evidence="11">
    <location>
        <begin position="154"/>
        <end position="163"/>
    </location>
</feature>
<accession>A0A316ZEE9</accession>
<gene>
    <name evidence="13" type="ORF">FA09DRAFT_328666</name>
</gene>
<keyword evidence="6 10" id="KW-0694">RNA-binding</keyword>
<evidence type="ECO:0000313" key="14">
    <source>
        <dbReference type="Proteomes" id="UP000245946"/>
    </source>
</evidence>
<dbReference type="GeneID" id="37269409"/>
<evidence type="ECO:0000256" key="1">
    <source>
        <dbReference type="ARBA" id="ARBA00004123"/>
    </source>
</evidence>
<dbReference type="GO" id="GO:0006397">
    <property type="term" value="P:mRNA processing"/>
    <property type="evidence" value="ECO:0007669"/>
    <property type="project" value="UniProtKB-KW"/>
</dbReference>
<feature type="compositionally biased region" description="Low complexity" evidence="11">
    <location>
        <begin position="185"/>
        <end position="204"/>
    </location>
</feature>
<keyword evidence="3" id="KW-0507">mRNA processing</keyword>
<keyword evidence="8" id="KW-0539">Nucleus</keyword>
<dbReference type="InterPro" id="IPR035979">
    <property type="entry name" value="RBD_domain_sf"/>
</dbReference>
<dbReference type="PROSITE" id="PS50102">
    <property type="entry name" value="RRM"/>
    <property type="match status" value="2"/>
</dbReference>
<dbReference type="AlphaFoldDB" id="A0A316ZEE9"/>
<dbReference type="OrthoDB" id="277802at2759"/>
<dbReference type="GO" id="GO:0003723">
    <property type="term" value="F:RNA binding"/>
    <property type="evidence" value="ECO:0007669"/>
    <property type="project" value="UniProtKB-UniRule"/>
</dbReference>